<feature type="domain" description="DUF985" evidence="2">
    <location>
        <begin position="10"/>
        <end position="167"/>
    </location>
</feature>
<dbReference type="SUPFAM" id="SSF51182">
    <property type="entry name" value="RmlC-like cupins"/>
    <property type="match status" value="1"/>
</dbReference>
<dbReference type="CDD" id="cd06121">
    <property type="entry name" value="cupin_YML079wp"/>
    <property type="match status" value="1"/>
</dbReference>
<name>A0A067M0R0_BOTB1</name>
<dbReference type="Gene3D" id="2.60.120.10">
    <property type="entry name" value="Jelly Rolls"/>
    <property type="match status" value="1"/>
</dbReference>
<dbReference type="InterPro" id="IPR014710">
    <property type="entry name" value="RmlC-like_jellyroll"/>
</dbReference>
<proteinExistence type="predicted"/>
<dbReference type="InParanoid" id="A0A067M0R0"/>
<dbReference type="AlphaFoldDB" id="A0A067M0R0"/>
<evidence type="ECO:0000313" key="3">
    <source>
        <dbReference type="EMBL" id="KDQ09149.1"/>
    </source>
</evidence>
<accession>A0A067M0R0</accession>
<dbReference type="InterPro" id="IPR009327">
    <property type="entry name" value="Cupin_DUF985"/>
</dbReference>
<gene>
    <name evidence="3" type="ORF">BOTBODRAFT_165186</name>
</gene>
<reference evidence="4" key="1">
    <citation type="journal article" date="2014" name="Proc. Natl. Acad. Sci. U.S.A.">
        <title>Extensive sampling of basidiomycete genomes demonstrates inadequacy of the white-rot/brown-rot paradigm for wood decay fungi.</title>
        <authorList>
            <person name="Riley R."/>
            <person name="Salamov A.A."/>
            <person name="Brown D.W."/>
            <person name="Nagy L.G."/>
            <person name="Floudas D."/>
            <person name="Held B.W."/>
            <person name="Levasseur A."/>
            <person name="Lombard V."/>
            <person name="Morin E."/>
            <person name="Otillar R."/>
            <person name="Lindquist E.A."/>
            <person name="Sun H."/>
            <person name="LaButti K.M."/>
            <person name="Schmutz J."/>
            <person name="Jabbour D."/>
            <person name="Luo H."/>
            <person name="Baker S.E."/>
            <person name="Pisabarro A.G."/>
            <person name="Walton J.D."/>
            <person name="Blanchette R.A."/>
            <person name="Henrissat B."/>
            <person name="Martin F."/>
            <person name="Cullen D."/>
            <person name="Hibbett D.S."/>
            <person name="Grigoriev I.V."/>
        </authorList>
    </citation>
    <scope>NUCLEOTIDE SEQUENCE [LARGE SCALE GENOMIC DNA]</scope>
    <source>
        <strain evidence="4">FD-172 SS1</strain>
    </source>
</reference>
<evidence type="ECO:0000259" key="2">
    <source>
        <dbReference type="Pfam" id="PF06172"/>
    </source>
</evidence>
<keyword evidence="4" id="KW-1185">Reference proteome</keyword>
<evidence type="ECO:0000256" key="1">
    <source>
        <dbReference type="SAM" id="MobiDB-lite"/>
    </source>
</evidence>
<dbReference type="InterPro" id="IPR039935">
    <property type="entry name" value="YML079W-like"/>
</dbReference>
<dbReference type="PANTHER" id="PTHR33387:SF3">
    <property type="entry name" value="DUF985 DOMAIN-CONTAINING PROTEIN"/>
    <property type="match status" value="1"/>
</dbReference>
<dbReference type="HOGENOM" id="CLU_097615_0_0_1"/>
<dbReference type="EMBL" id="KL198082">
    <property type="protein sequence ID" value="KDQ09149.1"/>
    <property type="molecule type" value="Genomic_DNA"/>
</dbReference>
<sequence>MDSYPSGNKDIIRSLSLRKHPEGGYYAETSGRQQATVQPPPLIDENERRSLASSIYYLLSHDNSSGVLHMNKSSITYHALHQGRAEYTLITPGADGSPPKVEKKVMGTNTAEGEVRMLYVGAGVWKMSRLLPEDMALGTTPDRKDKVGCLITEVVVPGFRWEDHQFMTQKKLEVLFESVEGMEGMIRQFSPHVRKDE</sequence>
<evidence type="ECO:0000313" key="4">
    <source>
        <dbReference type="Proteomes" id="UP000027195"/>
    </source>
</evidence>
<organism evidence="3 4">
    <name type="scientific">Botryobasidium botryosum (strain FD-172 SS1)</name>
    <dbReference type="NCBI Taxonomy" id="930990"/>
    <lineage>
        <taxon>Eukaryota</taxon>
        <taxon>Fungi</taxon>
        <taxon>Dikarya</taxon>
        <taxon>Basidiomycota</taxon>
        <taxon>Agaricomycotina</taxon>
        <taxon>Agaricomycetes</taxon>
        <taxon>Cantharellales</taxon>
        <taxon>Botryobasidiaceae</taxon>
        <taxon>Botryobasidium</taxon>
    </lineage>
</organism>
<feature type="region of interest" description="Disordered" evidence="1">
    <location>
        <begin position="22"/>
        <end position="41"/>
    </location>
</feature>
<protein>
    <recommendedName>
        <fullName evidence="2">DUF985 domain-containing protein</fullName>
    </recommendedName>
</protein>
<dbReference type="Pfam" id="PF06172">
    <property type="entry name" value="Cupin_5"/>
    <property type="match status" value="1"/>
</dbReference>
<dbReference type="PANTHER" id="PTHR33387">
    <property type="entry name" value="RMLC-LIKE JELLY ROLL FOLD PROTEIN"/>
    <property type="match status" value="1"/>
</dbReference>
<dbReference type="Proteomes" id="UP000027195">
    <property type="component" value="Unassembled WGS sequence"/>
</dbReference>
<dbReference type="InterPro" id="IPR011051">
    <property type="entry name" value="RmlC_Cupin_sf"/>
</dbReference>
<dbReference type="OrthoDB" id="6614653at2759"/>